<keyword evidence="4" id="KW-0732">Signal</keyword>
<proteinExistence type="predicted"/>
<dbReference type="Gene3D" id="1.25.40.10">
    <property type="entry name" value="Tetratricopeptide repeat domain"/>
    <property type="match status" value="2"/>
</dbReference>
<dbReference type="Proteomes" id="UP000184225">
    <property type="component" value="Unassembled WGS sequence"/>
</dbReference>
<dbReference type="InterPro" id="IPR051685">
    <property type="entry name" value="Ycf3/AcsC/BcsC/TPR_MFPF"/>
</dbReference>
<dbReference type="RefSeq" id="WP_073147953.1">
    <property type="nucleotide sequence ID" value="NZ_FQYY01000001.1"/>
</dbReference>
<accession>A0A1M6B130</accession>
<keyword evidence="6" id="KW-1185">Reference proteome</keyword>
<dbReference type="EMBL" id="FQYY01000001">
    <property type="protein sequence ID" value="SHI42435.1"/>
    <property type="molecule type" value="Genomic_DNA"/>
</dbReference>
<dbReference type="PANTHER" id="PTHR44943:SF8">
    <property type="entry name" value="TPR REPEAT-CONTAINING PROTEIN MJ0263"/>
    <property type="match status" value="1"/>
</dbReference>
<organism evidence="5 6">
    <name type="scientific">Mesonia phycicola</name>
    <dbReference type="NCBI Taxonomy" id="579105"/>
    <lineage>
        <taxon>Bacteria</taxon>
        <taxon>Pseudomonadati</taxon>
        <taxon>Bacteroidota</taxon>
        <taxon>Flavobacteriia</taxon>
        <taxon>Flavobacteriales</taxon>
        <taxon>Flavobacteriaceae</taxon>
        <taxon>Mesonia</taxon>
    </lineage>
</organism>
<evidence type="ECO:0000256" key="1">
    <source>
        <dbReference type="ARBA" id="ARBA00022737"/>
    </source>
</evidence>
<feature type="signal peptide" evidence="4">
    <location>
        <begin position="1"/>
        <end position="18"/>
    </location>
</feature>
<dbReference type="Pfam" id="PF13174">
    <property type="entry name" value="TPR_6"/>
    <property type="match status" value="1"/>
</dbReference>
<protein>
    <submittedName>
        <fullName evidence="5">Anaphase-promoting complex, cyclosome, subunit 3</fullName>
    </submittedName>
</protein>
<dbReference type="OrthoDB" id="9810596at2"/>
<evidence type="ECO:0000256" key="3">
    <source>
        <dbReference type="PROSITE-ProRule" id="PRU00339"/>
    </source>
</evidence>
<dbReference type="AlphaFoldDB" id="A0A1M6B130"/>
<keyword evidence="2 3" id="KW-0802">TPR repeat</keyword>
<dbReference type="SUPFAM" id="SSF48452">
    <property type="entry name" value="TPR-like"/>
    <property type="match status" value="1"/>
</dbReference>
<dbReference type="PROSITE" id="PS50005">
    <property type="entry name" value="TPR"/>
    <property type="match status" value="2"/>
</dbReference>
<gene>
    <name evidence="5" type="ORF">SAMN04488096_101546</name>
</gene>
<dbReference type="Pfam" id="PF13414">
    <property type="entry name" value="TPR_11"/>
    <property type="match status" value="1"/>
</dbReference>
<dbReference type="SMART" id="SM00028">
    <property type="entry name" value="TPR"/>
    <property type="match status" value="8"/>
</dbReference>
<dbReference type="STRING" id="579105.SAMN04488096_101546"/>
<feature type="repeat" description="TPR" evidence="3">
    <location>
        <begin position="50"/>
        <end position="83"/>
    </location>
</feature>
<evidence type="ECO:0000256" key="4">
    <source>
        <dbReference type="SAM" id="SignalP"/>
    </source>
</evidence>
<evidence type="ECO:0000313" key="6">
    <source>
        <dbReference type="Proteomes" id="UP000184225"/>
    </source>
</evidence>
<dbReference type="Pfam" id="PF12895">
    <property type="entry name" value="ANAPC3"/>
    <property type="match status" value="1"/>
</dbReference>
<reference evidence="5 6" key="1">
    <citation type="submission" date="2016-11" db="EMBL/GenBank/DDBJ databases">
        <authorList>
            <person name="Jaros S."/>
            <person name="Januszkiewicz K."/>
            <person name="Wedrychowicz H."/>
        </authorList>
    </citation>
    <scope>NUCLEOTIDE SEQUENCE [LARGE SCALE GENOMIC DNA]</scope>
    <source>
        <strain evidence="5 6">DSM 21425</strain>
    </source>
</reference>
<sequence>MKILLINIICFLCLKAEAQTSALKLADSLYQLGNYQKAIELYQNSSSTSAVTYQKIAQAYQATGNIGLAIKNYEKAIQLDQKLIIAKSNLGKLYYQTSKFQLADSLFKELTYQFPENPDFYYRLALAKDQLNDSTAVLNFQKVLQIDKNHQQALYAIAKHKYSDKEYEEVEKIGEQALSSYPENTKMISLLGKNAIAQKNILLAKSRFEQLLKLNKKTVFTHFNLGTCYFILKEYKKAYQQFVEVIQLEKNNQQALLYAGKSLNELKRYSEAEEFLKLAVLLADQPVDDYYTNYAISLQNQKKFKLAIDNFKIALEEYSQNYRAQYELAICVDNYYKDLQTKINYYELFLRKFENEKKAKYYVYLAKNRLSDLHVSNHLTKN</sequence>
<dbReference type="PANTHER" id="PTHR44943">
    <property type="entry name" value="CELLULOSE SYNTHASE OPERON PROTEIN C"/>
    <property type="match status" value="1"/>
</dbReference>
<evidence type="ECO:0000313" key="5">
    <source>
        <dbReference type="EMBL" id="SHI42435.1"/>
    </source>
</evidence>
<feature type="repeat" description="TPR" evidence="3">
    <location>
        <begin position="219"/>
        <end position="252"/>
    </location>
</feature>
<evidence type="ECO:0000256" key="2">
    <source>
        <dbReference type="ARBA" id="ARBA00022803"/>
    </source>
</evidence>
<feature type="chain" id="PRO_5009915912" evidence="4">
    <location>
        <begin position="19"/>
        <end position="382"/>
    </location>
</feature>
<dbReference type="InterPro" id="IPR019734">
    <property type="entry name" value="TPR_rpt"/>
</dbReference>
<keyword evidence="1" id="KW-0677">Repeat</keyword>
<name>A0A1M6B130_9FLAO</name>
<dbReference type="InterPro" id="IPR011990">
    <property type="entry name" value="TPR-like_helical_dom_sf"/>
</dbReference>